<organism evidence="1 2">
    <name type="scientific">Rathayibacter oskolensis</name>
    <dbReference type="NCBI Taxonomy" id="1891671"/>
    <lineage>
        <taxon>Bacteria</taxon>
        <taxon>Bacillati</taxon>
        <taxon>Actinomycetota</taxon>
        <taxon>Actinomycetes</taxon>
        <taxon>Micrococcales</taxon>
        <taxon>Microbacteriaceae</taxon>
        <taxon>Rathayibacter</taxon>
    </lineage>
</organism>
<keyword evidence="2" id="KW-1185">Reference proteome</keyword>
<evidence type="ECO:0000313" key="1">
    <source>
        <dbReference type="EMBL" id="SMH42898.1"/>
    </source>
</evidence>
<evidence type="ECO:0000313" key="2">
    <source>
        <dbReference type="Proteomes" id="UP000193711"/>
    </source>
</evidence>
<name>A0A1X7NXG0_9MICO</name>
<dbReference type="Proteomes" id="UP000193711">
    <property type="component" value="Unassembled WGS sequence"/>
</dbReference>
<sequence length="108" mass="12012">MVTSGELRRVLDPVFEAMLDERELASLRLHVTRLFLDGTERPLRPDEQLEDGDVRVHWEVLSEKGASRALQSGADLSDFALAAQSDLQDFIAESSFGWGQLRGPRSSG</sequence>
<protein>
    <submittedName>
        <fullName evidence="1">Uncharacterized protein</fullName>
    </submittedName>
</protein>
<dbReference type="STRING" id="1891671.SAMN06295885_2091"/>
<accession>A0A1X7NXG0</accession>
<proteinExistence type="predicted"/>
<gene>
    <name evidence="1" type="ORF">SAMN06295885_2091</name>
</gene>
<reference evidence="2" key="1">
    <citation type="submission" date="2017-04" db="EMBL/GenBank/DDBJ databases">
        <authorList>
            <person name="Varghese N."/>
            <person name="Submissions S."/>
        </authorList>
    </citation>
    <scope>NUCLEOTIDE SEQUENCE [LARGE SCALE GENOMIC DNA]</scope>
    <source>
        <strain evidence="2">VKM Ac-2121</strain>
    </source>
</reference>
<dbReference type="OrthoDB" id="4946825at2"/>
<dbReference type="RefSeq" id="WP_085476549.1">
    <property type="nucleotide sequence ID" value="NZ_FXBM01000002.1"/>
</dbReference>
<dbReference type="EMBL" id="FXBM01000002">
    <property type="protein sequence ID" value="SMH42898.1"/>
    <property type="molecule type" value="Genomic_DNA"/>
</dbReference>
<dbReference type="AlphaFoldDB" id="A0A1X7NXG0"/>